<dbReference type="GO" id="GO:0016747">
    <property type="term" value="F:acyltransferase activity, transferring groups other than amino-acyl groups"/>
    <property type="evidence" value="ECO:0007669"/>
    <property type="project" value="InterPro"/>
</dbReference>
<dbReference type="PROSITE" id="PS51186">
    <property type="entry name" value="GNAT"/>
    <property type="match status" value="1"/>
</dbReference>
<keyword evidence="2" id="KW-0808">Transferase</keyword>
<evidence type="ECO:0000313" key="3">
    <source>
        <dbReference type="Proteomes" id="UP000464314"/>
    </source>
</evidence>
<dbReference type="PANTHER" id="PTHR43415">
    <property type="entry name" value="SPERMIDINE N(1)-ACETYLTRANSFERASE"/>
    <property type="match status" value="1"/>
</dbReference>
<proteinExistence type="predicted"/>
<evidence type="ECO:0000313" key="2">
    <source>
        <dbReference type="EMBL" id="QHQ60317.1"/>
    </source>
</evidence>
<dbReference type="Pfam" id="PF13302">
    <property type="entry name" value="Acetyltransf_3"/>
    <property type="match status" value="1"/>
</dbReference>
<dbReference type="AlphaFoldDB" id="A0A6P1TJ34"/>
<gene>
    <name evidence="2" type="ORF">Ana3638_05640</name>
</gene>
<accession>A0A6P1TJ34</accession>
<dbReference type="KEGG" id="anr:Ana3638_05640"/>
<dbReference type="RefSeq" id="WP_161837153.1">
    <property type="nucleotide sequence ID" value="NZ_CP048000.1"/>
</dbReference>
<evidence type="ECO:0000259" key="1">
    <source>
        <dbReference type="PROSITE" id="PS51186"/>
    </source>
</evidence>
<organism evidence="2 3">
    <name type="scientific">Anaerocolumna sedimenticola</name>
    <dbReference type="NCBI Taxonomy" id="2696063"/>
    <lineage>
        <taxon>Bacteria</taxon>
        <taxon>Bacillati</taxon>
        <taxon>Bacillota</taxon>
        <taxon>Clostridia</taxon>
        <taxon>Lachnospirales</taxon>
        <taxon>Lachnospiraceae</taxon>
        <taxon>Anaerocolumna</taxon>
    </lineage>
</organism>
<dbReference type="InterPro" id="IPR000182">
    <property type="entry name" value="GNAT_dom"/>
</dbReference>
<sequence length="168" mass="19699">MLRLRPFKISDIPYLLDWAKEERIFTMWCANQFSYPLTAEQLMEYRETYDKEENAWSFTAIDETGTPAGHLLMRNADYEKDSIHFGFIIMNPDIRGKGYGKEMVGLAVNYAFEILKVKKVTLVVFAPNTAAHSCYKAVGFTDVRLREEPFLYKEETWHLYDMEIQNKA</sequence>
<dbReference type="SUPFAM" id="SSF55729">
    <property type="entry name" value="Acyl-CoA N-acyltransferases (Nat)"/>
    <property type="match status" value="1"/>
</dbReference>
<dbReference type="InterPro" id="IPR016181">
    <property type="entry name" value="Acyl_CoA_acyltransferase"/>
</dbReference>
<dbReference type="PANTHER" id="PTHR43415:SF5">
    <property type="entry name" value="ACETYLTRANSFERASE"/>
    <property type="match status" value="1"/>
</dbReference>
<keyword evidence="3" id="KW-1185">Reference proteome</keyword>
<protein>
    <submittedName>
        <fullName evidence="2">GNAT family N-acetyltransferase</fullName>
    </submittedName>
</protein>
<dbReference type="CDD" id="cd04301">
    <property type="entry name" value="NAT_SF"/>
    <property type="match status" value="1"/>
</dbReference>
<name>A0A6P1TJ34_9FIRM</name>
<dbReference type="Proteomes" id="UP000464314">
    <property type="component" value="Chromosome"/>
</dbReference>
<dbReference type="Gene3D" id="3.40.630.30">
    <property type="match status" value="1"/>
</dbReference>
<dbReference type="EMBL" id="CP048000">
    <property type="protein sequence ID" value="QHQ60317.1"/>
    <property type="molecule type" value="Genomic_DNA"/>
</dbReference>
<reference evidence="2 3" key="1">
    <citation type="submission" date="2020-01" db="EMBL/GenBank/DDBJ databases">
        <title>Genome analysis of Anaerocolumna sp. CBA3638.</title>
        <authorList>
            <person name="Kim J."/>
            <person name="Roh S.W."/>
        </authorList>
    </citation>
    <scope>NUCLEOTIDE SEQUENCE [LARGE SCALE GENOMIC DNA]</scope>
    <source>
        <strain evidence="2 3">CBA3638</strain>
    </source>
</reference>
<feature type="domain" description="N-acetyltransferase" evidence="1">
    <location>
        <begin position="2"/>
        <end position="163"/>
    </location>
</feature>